<proteinExistence type="predicted"/>
<evidence type="ECO:0000313" key="1">
    <source>
        <dbReference type="EMBL" id="ABD63141.1"/>
    </source>
</evidence>
<name>Q2AA57_ASPOF</name>
<reference evidence="1" key="1">
    <citation type="submission" date="2006-03" db="EMBL/GenBank/DDBJ databases">
        <title>Comparative Sequence and Genetic Analyses of Asparagus BACs Reveal No Microsynteny with Onion or Rice.</title>
        <authorList>
            <person name="Jernej J."/>
            <person name="Telgmann A."/>
            <person name="Jung C."/>
            <person name="Cheung F."/>
            <person name="Havey M.J."/>
            <person name="Town C.D."/>
        </authorList>
    </citation>
    <scope>NUCLEOTIDE SEQUENCE</scope>
</reference>
<organism evidence="1">
    <name type="scientific">Asparagus officinalis</name>
    <name type="common">Garden asparagus</name>
    <dbReference type="NCBI Taxonomy" id="4686"/>
    <lineage>
        <taxon>Eukaryota</taxon>
        <taxon>Viridiplantae</taxon>
        <taxon>Streptophyta</taxon>
        <taxon>Embryophyta</taxon>
        <taxon>Tracheophyta</taxon>
        <taxon>Spermatophyta</taxon>
        <taxon>Magnoliopsida</taxon>
        <taxon>Liliopsida</taxon>
        <taxon>Asparagales</taxon>
        <taxon>Asparagaceae</taxon>
        <taxon>Asparagoideae</taxon>
        <taxon>Asparagus</taxon>
    </lineage>
</organism>
<sequence length="35" mass="3747">MPASMRASMPVSMRSHPDFINGRNCILGAQETLGA</sequence>
<accession>Q2AA57</accession>
<dbReference type="EMBL" id="AC183435">
    <property type="protein sequence ID" value="ABD63141.1"/>
    <property type="molecule type" value="Genomic_DNA"/>
</dbReference>
<dbReference type="AlphaFoldDB" id="Q2AA57"/>
<protein>
    <submittedName>
        <fullName evidence="1">Uncharacterized protein</fullName>
    </submittedName>
</protein>
<gene>
    <name evidence="1" type="ORF">19.t00013</name>
</gene>